<dbReference type="PANTHER" id="PTHR14944:SF2">
    <property type="entry name" value="RPA-RELATED PROTEIN RADX"/>
    <property type="match status" value="1"/>
</dbReference>
<evidence type="ECO:0000313" key="2">
    <source>
        <dbReference type="EMBL" id="WAR19159.1"/>
    </source>
</evidence>
<dbReference type="PANTHER" id="PTHR14944">
    <property type="entry name" value="RPA-RELATED PROTEIN RADX"/>
    <property type="match status" value="1"/>
</dbReference>
<dbReference type="InterPro" id="IPR040893">
    <property type="entry name" value="RADX"/>
</dbReference>
<feature type="region of interest" description="Disordered" evidence="1">
    <location>
        <begin position="582"/>
        <end position="683"/>
    </location>
</feature>
<dbReference type="EMBL" id="CP111022">
    <property type="protein sequence ID" value="WAR19159.1"/>
    <property type="molecule type" value="Genomic_DNA"/>
</dbReference>
<evidence type="ECO:0000256" key="1">
    <source>
        <dbReference type="SAM" id="MobiDB-lite"/>
    </source>
</evidence>
<name>A0ABY7FE71_MYAAR</name>
<protein>
    <submittedName>
        <fullName evidence="2">RADX-like protein</fullName>
    </submittedName>
</protein>
<keyword evidence="3" id="KW-1185">Reference proteome</keyword>
<proteinExistence type="predicted"/>
<dbReference type="Pfam" id="PF17659">
    <property type="entry name" value="RADX"/>
    <property type="match status" value="2"/>
</dbReference>
<feature type="compositionally biased region" description="Polar residues" evidence="1">
    <location>
        <begin position="617"/>
        <end position="627"/>
    </location>
</feature>
<accession>A0ABY7FE71</accession>
<sequence length="791" mass="88839">MHQLQIPDFHDHSIVPIAKSTTMDVLAIHRYPSDPKHRTQIGIAGTAQSDVFDVIEITLADDEHKVKAVLVPELNNLVQTCQLQAGHLVKVTEARVHYDETDLSSGCVIIVNSVDITGYEGLQDQSALTDLKWADDCSASEQLDVPLTSSRGYYINVWSTTEMYGDLWKTSIPDASDLGSTKPEEIYCIKDLPKSWSSTRVTNPTLLVRAHLLIADKTGACTSVLWNSMCPNFYYSVKEGTVLLLKKFTCKKSFTVLPRFRPCLRDTQFYDIDINLNSHHPESEVKVIDEASLPDNIELPSLQYNFVSRRQASSLPDNFMCDIAGVVTYVGRYEREHIANKFGVDTGGFWIRRWIHIRDSSCNKPFCVQVYRVAQGMHGCDFVPGRWQIFTHVRLVNKMDRLTSSHSQRHLFFTTTAETQISVMDGSISTQLKNDARISSVMKWGITDQCRQAVGEALVGGYINFPPLPSNIDQLKGCFRDWQITPSSDWERILKGLSFREARQLVMQATMVHVSLTLDTSRRKEVKSKLDAREVILDQTAYSNMSSGQVLGPRQLAEDISFPMLHKPEQWSVIRQQLDFPATKLDQKNSHTKTAAQLQGKKKNPGPGPELRERNTRLQSTSRQASGGKQPGRQSASAISAGASSSRSSQHAEDRRASNIAPQASQPEVSPRINEGRPDTQTSLSSWLHSASTHSEIVDELLVESCFDEEQFNGTGQPKTFRSKRKSGAIQGRVVEDLPANVVKARTGLYSFLQDCIKDGKKAYFKLDKLVVDNEEYTYDFVEKKPVLSRK</sequence>
<reference evidence="2" key="1">
    <citation type="submission" date="2022-11" db="EMBL/GenBank/DDBJ databases">
        <title>Centuries of genome instability and evolution in soft-shell clam transmissible cancer (bioRxiv).</title>
        <authorList>
            <person name="Hart S.F.M."/>
            <person name="Yonemitsu M.A."/>
            <person name="Giersch R.M."/>
            <person name="Beal B.F."/>
            <person name="Arriagada G."/>
            <person name="Davis B.W."/>
            <person name="Ostrander E.A."/>
            <person name="Goff S.P."/>
            <person name="Metzger M.J."/>
        </authorList>
    </citation>
    <scope>NUCLEOTIDE SEQUENCE</scope>
    <source>
        <strain evidence="2">MELC-2E11</strain>
        <tissue evidence="2">Siphon/mantle</tissue>
    </source>
</reference>
<dbReference type="Proteomes" id="UP001164746">
    <property type="component" value="Chromosome 11"/>
</dbReference>
<gene>
    <name evidence="2" type="ORF">MAR_000997</name>
</gene>
<evidence type="ECO:0000313" key="3">
    <source>
        <dbReference type="Proteomes" id="UP001164746"/>
    </source>
</evidence>
<organism evidence="2 3">
    <name type="scientific">Mya arenaria</name>
    <name type="common">Soft-shell clam</name>
    <dbReference type="NCBI Taxonomy" id="6604"/>
    <lineage>
        <taxon>Eukaryota</taxon>
        <taxon>Metazoa</taxon>
        <taxon>Spiralia</taxon>
        <taxon>Lophotrochozoa</taxon>
        <taxon>Mollusca</taxon>
        <taxon>Bivalvia</taxon>
        <taxon>Autobranchia</taxon>
        <taxon>Heteroconchia</taxon>
        <taxon>Euheterodonta</taxon>
        <taxon>Imparidentia</taxon>
        <taxon>Neoheterodontei</taxon>
        <taxon>Myida</taxon>
        <taxon>Myoidea</taxon>
        <taxon>Myidae</taxon>
        <taxon>Mya</taxon>
    </lineage>
</organism>
<feature type="compositionally biased region" description="Low complexity" evidence="1">
    <location>
        <begin position="635"/>
        <end position="649"/>
    </location>
</feature>